<reference evidence="3" key="2">
    <citation type="submission" date="2019-06" db="EMBL/GenBank/DDBJ databases">
        <title>Co-occurence of chitin degradation, pigmentation and bioactivity in marine Pseudoalteromonas.</title>
        <authorList>
            <person name="Sonnenschein E.C."/>
            <person name="Bech P.K."/>
        </authorList>
    </citation>
    <scope>NUCLEOTIDE SEQUENCE [LARGE SCALE GENOMIC DNA]</scope>
    <source>
        <strain evidence="3">S3790</strain>
    </source>
</reference>
<dbReference type="AlphaFoldDB" id="A0A5S3UX97"/>
<evidence type="ECO:0000313" key="2">
    <source>
        <dbReference type="EMBL" id="TMO62197.1"/>
    </source>
</evidence>
<organism evidence="2 3">
    <name type="scientific">Pseudoalteromonas aurantia</name>
    <dbReference type="NCBI Taxonomy" id="43654"/>
    <lineage>
        <taxon>Bacteria</taxon>
        <taxon>Pseudomonadati</taxon>
        <taxon>Pseudomonadota</taxon>
        <taxon>Gammaproteobacteria</taxon>
        <taxon>Alteromonadales</taxon>
        <taxon>Pseudoalteromonadaceae</taxon>
        <taxon>Pseudoalteromonas</taxon>
    </lineage>
</organism>
<feature type="region of interest" description="Disordered" evidence="1">
    <location>
        <begin position="46"/>
        <end position="65"/>
    </location>
</feature>
<protein>
    <submittedName>
        <fullName evidence="2">Uncharacterized protein</fullName>
    </submittedName>
</protein>
<sequence length="65" mass="7270">MRLYQAALSGHKHTHYTTTYSNSAQKCITYCACHSFENQCSENLSSENQSSANQCSANSYCEHQA</sequence>
<name>A0A5S3UX97_9GAMM</name>
<reference evidence="2 3" key="1">
    <citation type="submission" date="2018-01" db="EMBL/GenBank/DDBJ databases">
        <authorList>
            <person name="Paulsen S."/>
            <person name="Gram L.K."/>
        </authorList>
    </citation>
    <scope>NUCLEOTIDE SEQUENCE [LARGE SCALE GENOMIC DNA]</scope>
    <source>
        <strain evidence="2 3">S3790</strain>
    </source>
</reference>
<gene>
    <name evidence="2" type="ORF">CWC19_20460</name>
</gene>
<proteinExistence type="predicted"/>
<comment type="caution">
    <text evidence="2">The sequence shown here is derived from an EMBL/GenBank/DDBJ whole genome shotgun (WGS) entry which is preliminary data.</text>
</comment>
<evidence type="ECO:0000313" key="3">
    <source>
        <dbReference type="Proteomes" id="UP000307217"/>
    </source>
</evidence>
<feature type="compositionally biased region" description="Low complexity" evidence="1">
    <location>
        <begin position="46"/>
        <end position="59"/>
    </location>
</feature>
<evidence type="ECO:0000256" key="1">
    <source>
        <dbReference type="SAM" id="MobiDB-lite"/>
    </source>
</evidence>
<dbReference type="EMBL" id="PNBX01000140">
    <property type="protein sequence ID" value="TMO62197.1"/>
    <property type="molecule type" value="Genomic_DNA"/>
</dbReference>
<accession>A0A5S3UX97</accession>
<dbReference type="Proteomes" id="UP000307217">
    <property type="component" value="Unassembled WGS sequence"/>
</dbReference>